<proteinExistence type="predicted"/>
<keyword evidence="1" id="KW-0812">Transmembrane</keyword>
<dbReference type="AlphaFoldDB" id="A0A518ITS7"/>
<protein>
    <submittedName>
        <fullName evidence="2">Uncharacterized protein</fullName>
    </submittedName>
</protein>
<evidence type="ECO:0000313" key="2">
    <source>
        <dbReference type="EMBL" id="QDV56491.1"/>
    </source>
</evidence>
<evidence type="ECO:0000256" key="1">
    <source>
        <dbReference type="SAM" id="Phobius"/>
    </source>
</evidence>
<evidence type="ECO:0000313" key="3">
    <source>
        <dbReference type="Proteomes" id="UP000316770"/>
    </source>
</evidence>
<name>A0A518ITS7_9BACT</name>
<keyword evidence="1" id="KW-1133">Transmembrane helix</keyword>
<keyword evidence="3" id="KW-1185">Reference proteome</keyword>
<sequence>MGISKDVVVLLEYLLPGFIAAWVFYGLTGHPKTSPFERTVQALIFTVIIKAITHCIGWIALTIFTVTGLSVGTWDANAQLILSVTIAIVGGHAISWAANTNTYHKRLYKRKITTKTSLVSEWHSAFAMRDAFIILHLDADLNERKLFGWPNEWPDDPKSGHFVITEPEWLIELDNGYDRVPATADEMLLISASHVLMVEFVKSSNTETENAE</sequence>
<feature type="transmembrane region" description="Helical" evidence="1">
    <location>
        <begin position="78"/>
        <end position="98"/>
    </location>
</feature>
<dbReference type="InterPro" id="IPR045919">
    <property type="entry name" value="DUF6338"/>
</dbReference>
<dbReference type="RefSeq" id="WP_145284985.1">
    <property type="nucleotide sequence ID" value="NZ_CP036318.1"/>
</dbReference>
<dbReference type="Proteomes" id="UP000316770">
    <property type="component" value="Chromosome"/>
</dbReference>
<dbReference type="Pfam" id="PF19865">
    <property type="entry name" value="DUF6338"/>
    <property type="match status" value="1"/>
</dbReference>
<accession>A0A518ITS7</accession>
<dbReference type="EMBL" id="CP036318">
    <property type="protein sequence ID" value="QDV56491.1"/>
    <property type="molecule type" value="Genomic_DNA"/>
</dbReference>
<feature type="transmembrane region" description="Helical" evidence="1">
    <location>
        <begin position="13"/>
        <end position="30"/>
    </location>
</feature>
<gene>
    <name evidence="2" type="ORF">Mal33_24820</name>
</gene>
<reference evidence="2 3" key="1">
    <citation type="submission" date="2019-02" db="EMBL/GenBank/DDBJ databases">
        <title>Deep-cultivation of Planctomycetes and their phenomic and genomic characterization uncovers novel biology.</title>
        <authorList>
            <person name="Wiegand S."/>
            <person name="Jogler M."/>
            <person name="Boedeker C."/>
            <person name="Pinto D."/>
            <person name="Vollmers J."/>
            <person name="Rivas-Marin E."/>
            <person name="Kohn T."/>
            <person name="Peeters S.H."/>
            <person name="Heuer A."/>
            <person name="Rast P."/>
            <person name="Oberbeckmann S."/>
            <person name="Bunk B."/>
            <person name="Jeske O."/>
            <person name="Meyerdierks A."/>
            <person name="Storesund J.E."/>
            <person name="Kallscheuer N."/>
            <person name="Luecker S."/>
            <person name="Lage O.M."/>
            <person name="Pohl T."/>
            <person name="Merkel B.J."/>
            <person name="Hornburger P."/>
            <person name="Mueller R.-W."/>
            <person name="Bruemmer F."/>
            <person name="Labrenz M."/>
            <person name="Spormann A.M."/>
            <person name="Op den Camp H."/>
            <person name="Overmann J."/>
            <person name="Amann R."/>
            <person name="Jetten M.S.M."/>
            <person name="Mascher T."/>
            <person name="Medema M.H."/>
            <person name="Devos D.P."/>
            <person name="Kaster A.-K."/>
            <person name="Ovreas L."/>
            <person name="Rohde M."/>
            <person name="Galperin M.Y."/>
            <person name="Jogler C."/>
        </authorList>
    </citation>
    <scope>NUCLEOTIDE SEQUENCE [LARGE SCALE GENOMIC DNA]</scope>
    <source>
        <strain evidence="2 3">Mal33</strain>
    </source>
</reference>
<feature type="transmembrane region" description="Helical" evidence="1">
    <location>
        <begin position="42"/>
        <end position="66"/>
    </location>
</feature>
<organism evidence="2 3">
    <name type="scientific">Rosistilla oblonga</name>
    <dbReference type="NCBI Taxonomy" id="2527990"/>
    <lineage>
        <taxon>Bacteria</taxon>
        <taxon>Pseudomonadati</taxon>
        <taxon>Planctomycetota</taxon>
        <taxon>Planctomycetia</taxon>
        <taxon>Pirellulales</taxon>
        <taxon>Pirellulaceae</taxon>
        <taxon>Rosistilla</taxon>
    </lineage>
</organism>
<keyword evidence="1" id="KW-0472">Membrane</keyword>